<name>A0A0P1ADB2_PLAHL</name>
<evidence type="ECO:0000313" key="25">
    <source>
        <dbReference type="EMBL" id="CEG38472.1"/>
    </source>
</evidence>
<comment type="catalytic activity">
    <reaction evidence="17">
        <text>a 5'-end (N(7)-methyl 5'-triphosphoguanosine)-ribonucleoside in snRNA + S-adenosyl-L-methionine = a 5'-end (N(2),N(7)-dimethyl 5'-triphosphoguanosine)-ribonucleoside in snRNA + S-adenosyl-L-homocysteine + H(+)</text>
        <dbReference type="Rhea" id="RHEA:78471"/>
        <dbReference type="Rhea" id="RHEA-COMP:19085"/>
        <dbReference type="Rhea" id="RHEA-COMP:19087"/>
        <dbReference type="ChEBI" id="CHEBI:15378"/>
        <dbReference type="ChEBI" id="CHEBI:57856"/>
        <dbReference type="ChEBI" id="CHEBI:59789"/>
        <dbReference type="ChEBI" id="CHEBI:156461"/>
        <dbReference type="ChEBI" id="CHEBI:172880"/>
    </reaction>
    <physiologicalReaction direction="left-to-right" evidence="17">
        <dbReference type="Rhea" id="RHEA:78472"/>
    </physiologicalReaction>
</comment>
<dbReference type="OrthoDB" id="194443at2759"/>
<comment type="catalytic activity">
    <reaction evidence="16">
        <text>a 5'-end (N(2),N(7)-dimethyl 5'-triphosphoguanosine)-ribonucleoside in snRNA + S-adenosyl-L-methionine = a 5'-end (N(2),N(2),N(7)-trimethyl 5'-triphosphoguanosine)-ribonucleoside in snRNA + S-adenosyl-L-homocysteine + H(+)</text>
        <dbReference type="Rhea" id="RHEA:78479"/>
        <dbReference type="Rhea" id="RHEA-COMP:19087"/>
        <dbReference type="Rhea" id="RHEA-COMP:19089"/>
        <dbReference type="ChEBI" id="CHEBI:15378"/>
        <dbReference type="ChEBI" id="CHEBI:57856"/>
        <dbReference type="ChEBI" id="CHEBI:59789"/>
        <dbReference type="ChEBI" id="CHEBI:167623"/>
        <dbReference type="ChEBI" id="CHEBI:172880"/>
    </reaction>
    <physiologicalReaction direction="left-to-right" evidence="16">
        <dbReference type="Rhea" id="RHEA:78480"/>
    </physiologicalReaction>
</comment>
<evidence type="ECO:0000256" key="1">
    <source>
        <dbReference type="ARBA" id="ARBA00004408"/>
    </source>
</evidence>
<evidence type="ECO:0000256" key="5">
    <source>
        <dbReference type="ARBA" id="ARBA00022490"/>
    </source>
</evidence>
<dbReference type="Gene3D" id="3.40.50.150">
    <property type="entry name" value="Vaccinia Virus protein VP39"/>
    <property type="match status" value="1"/>
</dbReference>
<evidence type="ECO:0000256" key="24">
    <source>
        <dbReference type="SAM" id="MobiDB-lite"/>
    </source>
</evidence>
<evidence type="ECO:0000256" key="9">
    <source>
        <dbReference type="ARBA" id="ARBA00022691"/>
    </source>
</evidence>
<dbReference type="GO" id="GO:0005737">
    <property type="term" value="C:cytoplasm"/>
    <property type="evidence" value="ECO:0007669"/>
    <property type="project" value="UniProtKB-SubCell"/>
</dbReference>
<protein>
    <recommendedName>
        <fullName evidence="4">Trimethylguanosine synthase</fullName>
    </recommendedName>
    <alternativeName>
        <fullName evidence="18">Cap-specific guanine-N(2) methyltransferase</fullName>
    </alternativeName>
    <alternativeName>
        <fullName evidence="21">Nuclear receptor coactivator 6-interacting protein</fullName>
    </alternativeName>
    <alternativeName>
        <fullName evidence="22">PRIP-interacting protein with methyltransferase motif</fullName>
    </alternativeName>
</protein>
<evidence type="ECO:0000256" key="14">
    <source>
        <dbReference type="ARBA" id="ARBA00047418"/>
    </source>
</evidence>
<keyword evidence="26" id="KW-1185">Reference proteome</keyword>
<dbReference type="FunFam" id="3.40.50.150:FF:000066">
    <property type="entry name" value="Trimethylguanosine synthase 1"/>
    <property type="match status" value="1"/>
</dbReference>
<evidence type="ECO:0000256" key="6">
    <source>
        <dbReference type="ARBA" id="ARBA00022553"/>
    </source>
</evidence>
<sequence length="423" mass="47659">MDLNQKRIMTLLSEVQLRSRETPNNQLKKRKKSKKRRRLANGDVCEDAKEENSCTDLYKAAQNQLKEEMEAAGMVGTLPLSFGGSTKLKTSKERKRKIQKIEQLHESEENEMTTYASKCKKVDFEEEEENSDDKNVVQVAEKKASIVVTEAVDEVRVMNISNEEVMEQVIKQVEVIEGSILENQSIRVLKHENSTSNSKNSRCPVPKDVAKFYVQRDILFEKFNDGILLDHESWYSVTPQIIAEHIAKRLACDVVIDPFSGCGGNIIQLAMTCKQVIAIDVDPEKIRMAKHNATIYGVAHKIEFIVGDSINLLAKLKADVVFLSPPWGGLKYNRKQFKLENMLVNGLTGQELFAKARLVSKNIAYYLPKGTPVEDLEALTPGETVECEKIFLNKQLKVLTAYYGDLAGSISDVDDALPNEETN</sequence>
<comment type="catalytic activity">
    <reaction evidence="14">
        <text>a 5'-end (N(2),N(7)-dimethyl 5'-triphosphoguanosine)-ribonucleoside in snoRNA + S-adenosyl-L-methionine = a 5'-end (N(2),N(2),N(7)-trimethyl 5'-triphosphoguanosine)-ribonucleoside in snoRNA + S-adenosyl-L-homocysteine + H(+)</text>
        <dbReference type="Rhea" id="RHEA:78507"/>
        <dbReference type="Rhea" id="RHEA-COMP:19088"/>
        <dbReference type="Rhea" id="RHEA-COMP:19090"/>
        <dbReference type="ChEBI" id="CHEBI:15378"/>
        <dbReference type="ChEBI" id="CHEBI:57856"/>
        <dbReference type="ChEBI" id="CHEBI:59789"/>
        <dbReference type="ChEBI" id="CHEBI:167623"/>
        <dbReference type="ChEBI" id="CHEBI:172880"/>
    </reaction>
    <physiologicalReaction direction="left-to-right" evidence="14">
        <dbReference type="Rhea" id="RHEA:78508"/>
    </physiologicalReaction>
</comment>
<evidence type="ECO:0000256" key="13">
    <source>
        <dbReference type="ARBA" id="ARBA00025783"/>
    </source>
</evidence>
<dbReference type="CDD" id="cd02440">
    <property type="entry name" value="AdoMet_MTases"/>
    <property type="match status" value="1"/>
</dbReference>
<evidence type="ECO:0000256" key="23">
    <source>
        <dbReference type="SAM" id="Coils"/>
    </source>
</evidence>
<dbReference type="PANTHER" id="PTHR14741:SF32">
    <property type="entry name" value="TRIMETHYLGUANOSINE SYNTHASE"/>
    <property type="match status" value="1"/>
</dbReference>
<comment type="subunit">
    <text evidence="20">May form homooligomers. Interacts with CREBBP/CBP, EED/WAIT1, EP300/P300, NCOA6/PRIP, PPARBP/PBP and SMN.</text>
</comment>
<evidence type="ECO:0000256" key="8">
    <source>
        <dbReference type="ARBA" id="ARBA00022679"/>
    </source>
</evidence>
<evidence type="ECO:0000256" key="4">
    <source>
        <dbReference type="ARBA" id="ARBA00018517"/>
    </source>
</evidence>
<evidence type="ECO:0000256" key="15">
    <source>
        <dbReference type="ARBA" id="ARBA00048740"/>
    </source>
</evidence>
<evidence type="ECO:0000256" key="3">
    <source>
        <dbReference type="ARBA" id="ARBA00004604"/>
    </source>
</evidence>
<feature type="compositionally biased region" description="Basic residues" evidence="24">
    <location>
        <begin position="27"/>
        <end position="39"/>
    </location>
</feature>
<keyword evidence="9" id="KW-0949">S-adenosyl-L-methionine</keyword>
<evidence type="ECO:0000256" key="16">
    <source>
        <dbReference type="ARBA" id="ARBA00048763"/>
    </source>
</evidence>
<dbReference type="EMBL" id="CCYD01000322">
    <property type="protein sequence ID" value="CEG38472.1"/>
    <property type="molecule type" value="Genomic_DNA"/>
</dbReference>
<evidence type="ECO:0000256" key="11">
    <source>
        <dbReference type="ARBA" id="ARBA00023163"/>
    </source>
</evidence>
<comment type="function">
    <text evidence="19">Catalyzes the 2 serial methylation steps for the conversion of the 7-monomethylguanosine (m(7)G) caps of snRNAs and snoRNAs to a 2,2,7-trimethylguanosine (m(2,2,7)G) cap structure. The enzyme is specific for guanine, and N7 methylation must precede N2 methylation. Hypermethylation of the m7G cap of U snRNAs leads to their concentration in nuclear foci, their colocalization with coilin and the formation of canonical Cajal bodies (CBs). Plays a role in transcriptional regulation.</text>
</comment>
<evidence type="ECO:0000256" key="18">
    <source>
        <dbReference type="ARBA" id="ARBA00049790"/>
    </source>
</evidence>
<dbReference type="Proteomes" id="UP000054928">
    <property type="component" value="Unassembled WGS sequence"/>
</dbReference>
<dbReference type="RefSeq" id="XP_024574841.1">
    <property type="nucleotide sequence ID" value="XM_024723911.1"/>
</dbReference>
<evidence type="ECO:0000256" key="17">
    <source>
        <dbReference type="ARBA" id="ARBA00049075"/>
    </source>
</evidence>
<proteinExistence type="inferred from homology"/>
<comment type="catalytic activity">
    <reaction evidence="15">
        <text>a 5'-end (N(7)-methyl 5'-triphosphoguanosine)-ribonucleoside in snoRNA + S-adenosyl-L-methionine = a 5'-end (N(2),N(7)-dimethyl 5'-triphosphoguanosine)-ribonucleoside in snoRNA + S-adenosyl-L-homocysteine + H(+)</text>
        <dbReference type="Rhea" id="RHEA:78475"/>
        <dbReference type="Rhea" id="RHEA-COMP:19086"/>
        <dbReference type="Rhea" id="RHEA-COMP:19088"/>
        <dbReference type="ChEBI" id="CHEBI:15378"/>
        <dbReference type="ChEBI" id="CHEBI:57856"/>
        <dbReference type="ChEBI" id="CHEBI:59789"/>
        <dbReference type="ChEBI" id="CHEBI:156461"/>
        <dbReference type="ChEBI" id="CHEBI:172880"/>
    </reaction>
    <physiologicalReaction direction="left-to-right" evidence="15">
        <dbReference type="Rhea" id="RHEA:78476"/>
    </physiologicalReaction>
</comment>
<keyword evidence="10" id="KW-0805">Transcription regulation</keyword>
<keyword evidence="5" id="KW-0963">Cytoplasm</keyword>
<evidence type="ECO:0000256" key="19">
    <source>
        <dbReference type="ARBA" id="ARBA00057179"/>
    </source>
</evidence>
<evidence type="ECO:0000256" key="12">
    <source>
        <dbReference type="ARBA" id="ARBA00023242"/>
    </source>
</evidence>
<dbReference type="OMA" id="HESWYSV"/>
<dbReference type="STRING" id="4781.A0A0P1ADB2"/>
<feature type="region of interest" description="Disordered" evidence="24">
    <location>
        <begin position="14"/>
        <end position="50"/>
    </location>
</feature>
<keyword evidence="6" id="KW-0597">Phosphoprotein</keyword>
<evidence type="ECO:0000256" key="22">
    <source>
        <dbReference type="ARBA" id="ARBA00081504"/>
    </source>
</evidence>
<dbReference type="GeneID" id="36403599"/>
<reference evidence="26" key="1">
    <citation type="submission" date="2014-09" db="EMBL/GenBank/DDBJ databases">
        <authorList>
            <person name="Sharma Rahul"/>
            <person name="Thines Marco"/>
        </authorList>
    </citation>
    <scope>NUCLEOTIDE SEQUENCE [LARGE SCALE GENOMIC DNA]</scope>
</reference>
<evidence type="ECO:0000256" key="20">
    <source>
        <dbReference type="ARBA" id="ARBA00064494"/>
    </source>
</evidence>
<keyword evidence="12" id="KW-0539">Nucleus</keyword>
<dbReference type="GO" id="GO:0015030">
    <property type="term" value="C:Cajal body"/>
    <property type="evidence" value="ECO:0007669"/>
    <property type="project" value="UniProtKB-SubCell"/>
</dbReference>
<dbReference type="InterPro" id="IPR019012">
    <property type="entry name" value="RNA_cap_Gua-N2-MeTrfase"/>
</dbReference>
<organism evidence="25 26">
    <name type="scientific">Plasmopara halstedii</name>
    <name type="common">Downy mildew of sunflower</name>
    <dbReference type="NCBI Taxonomy" id="4781"/>
    <lineage>
        <taxon>Eukaryota</taxon>
        <taxon>Sar</taxon>
        <taxon>Stramenopiles</taxon>
        <taxon>Oomycota</taxon>
        <taxon>Peronosporomycetes</taxon>
        <taxon>Peronosporales</taxon>
        <taxon>Peronosporaceae</taxon>
        <taxon>Plasmopara</taxon>
    </lineage>
</organism>
<dbReference type="AlphaFoldDB" id="A0A0P1ADB2"/>
<dbReference type="GO" id="GO:0071164">
    <property type="term" value="F:RNA cap trimethylguanosine synthase activity"/>
    <property type="evidence" value="ECO:0007669"/>
    <property type="project" value="TreeGrafter"/>
</dbReference>
<accession>A0A0P1ADB2</accession>
<dbReference type="InterPro" id="IPR029063">
    <property type="entry name" value="SAM-dependent_MTases_sf"/>
</dbReference>
<comment type="subcellular location">
    <subcellularLocation>
        <location evidence="2">Cytoplasm</location>
    </subcellularLocation>
    <subcellularLocation>
        <location evidence="1">Nucleus</location>
        <location evidence="1">Cajal body</location>
    </subcellularLocation>
    <subcellularLocation>
        <location evidence="3">Nucleus</location>
        <location evidence="3">Nucleolus</location>
    </subcellularLocation>
</comment>
<keyword evidence="8" id="KW-0808">Transferase</keyword>
<keyword evidence="7" id="KW-0489">Methyltransferase</keyword>
<feature type="coiled-coil region" evidence="23">
    <location>
        <begin position="91"/>
        <end position="118"/>
    </location>
</feature>
<evidence type="ECO:0000256" key="21">
    <source>
        <dbReference type="ARBA" id="ARBA00079339"/>
    </source>
</evidence>
<keyword evidence="23" id="KW-0175">Coiled coil</keyword>
<comment type="similarity">
    <text evidence="13">Belongs to the methyltransferase superfamily. Trimethylguanosine synthase family.</text>
</comment>
<evidence type="ECO:0000313" key="26">
    <source>
        <dbReference type="Proteomes" id="UP000054928"/>
    </source>
</evidence>
<evidence type="ECO:0000256" key="10">
    <source>
        <dbReference type="ARBA" id="ARBA00023015"/>
    </source>
</evidence>
<evidence type="ECO:0000256" key="2">
    <source>
        <dbReference type="ARBA" id="ARBA00004496"/>
    </source>
</evidence>
<evidence type="ECO:0000256" key="7">
    <source>
        <dbReference type="ARBA" id="ARBA00022603"/>
    </source>
</evidence>
<keyword evidence="11" id="KW-0804">Transcription</keyword>
<dbReference type="Pfam" id="PF09445">
    <property type="entry name" value="Methyltransf_15"/>
    <property type="match status" value="1"/>
</dbReference>
<dbReference type="GO" id="GO:0005730">
    <property type="term" value="C:nucleolus"/>
    <property type="evidence" value="ECO:0007669"/>
    <property type="project" value="UniProtKB-SubCell"/>
</dbReference>
<dbReference type="SUPFAM" id="SSF53335">
    <property type="entry name" value="S-adenosyl-L-methionine-dependent methyltransferases"/>
    <property type="match status" value="1"/>
</dbReference>
<dbReference type="PANTHER" id="PTHR14741">
    <property type="entry name" value="S-ADENOSYLMETHIONINE-DEPENDENT METHYLTRANSFERASE RELATED"/>
    <property type="match status" value="1"/>
</dbReference>